<dbReference type="GO" id="GO:0046872">
    <property type="term" value="F:metal ion binding"/>
    <property type="evidence" value="ECO:0007669"/>
    <property type="project" value="UniProtKB-KW"/>
</dbReference>
<dbReference type="GO" id="GO:0061603">
    <property type="term" value="F:molybdenum cofactor guanylyltransferase activity"/>
    <property type="evidence" value="ECO:0007669"/>
    <property type="project" value="UniProtKB-EC"/>
</dbReference>
<keyword evidence="11" id="KW-1185">Reference proteome</keyword>
<comment type="subcellular location">
    <subcellularLocation>
        <location evidence="8">Cytoplasm</location>
    </subcellularLocation>
</comment>
<dbReference type="InterPro" id="IPR013482">
    <property type="entry name" value="Molybde_CF_guanTrfase"/>
</dbReference>
<feature type="binding site" evidence="8">
    <location>
        <position position="22"/>
    </location>
    <ligand>
        <name>GTP</name>
        <dbReference type="ChEBI" id="CHEBI:37565"/>
    </ligand>
</feature>
<accession>A0A5M6IAB3</accession>
<feature type="domain" description="MobA-like NTP transferase" evidence="9">
    <location>
        <begin position="8"/>
        <end position="169"/>
    </location>
</feature>
<comment type="similarity">
    <text evidence="8">Belongs to the MobA family.</text>
</comment>
<keyword evidence="5 8" id="KW-0460">Magnesium</keyword>
<keyword evidence="10" id="KW-0548">Nucleotidyltransferase</keyword>
<keyword evidence="3 8" id="KW-0479">Metal-binding</keyword>
<dbReference type="EC" id="2.7.7.77" evidence="8"/>
<evidence type="ECO:0000256" key="7">
    <source>
        <dbReference type="ARBA" id="ARBA00023150"/>
    </source>
</evidence>
<evidence type="ECO:0000313" key="11">
    <source>
        <dbReference type="Proteomes" id="UP000324065"/>
    </source>
</evidence>
<dbReference type="InterPro" id="IPR029044">
    <property type="entry name" value="Nucleotide-diphossugar_trans"/>
</dbReference>
<comment type="function">
    <text evidence="8">Transfers a GMP moiety from GTP to Mo-molybdopterin (Mo-MPT) cofactor (Moco or molybdenum cofactor) to form Mo-molybdopterin guanine dinucleotide (Mo-MGD) cofactor.</text>
</comment>
<keyword evidence="7 8" id="KW-0501">Molybdenum cofactor biosynthesis</keyword>
<feature type="binding site" evidence="8">
    <location>
        <position position="108"/>
    </location>
    <ligand>
        <name>GTP</name>
        <dbReference type="ChEBI" id="CHEBI:37565"/>
    </ligand>
</feature>
<dbReference type="PANTHER" id="PTHR19136:SF81">
    <property type="entry name" value="MOLYBDENUM COFACTOR GUANYLYLTRANSFERASE"/>
    <property type="match status" value="1"/>
</dbReference>
<feature type="binding site" evidence="8">
    <location>
        <begin position="9"/>
        <end position="11"/>
    </location>
    <ligand>
        <name>GTP</name>
        <dbReference type="ChEBI" id="CHEBI:37565"/>
    </ligand>
</feature>
<dbReference type="Gene3D" id="3.90.550.10">
    <property type="entry name" value="Spore Coat Polysaccharide Biosynthesis Protein SpsA, Chain A"/>
    <property type="match status" value="1"/>
</dbReference>
<comment type="domain">
    <text evidence="8">The N-terminal domain determines nucleotide recognition and specific binding, while the C-terminal domain determines the specific binding to the target protein.</text>
</comment>
<protein>
    <recommendedName>
        <fullName evidence="8">Molybdenum cofactor guanylyltransferase</fullName>
        <shortName evidence="8">MoCo guanylyltransferase</shortName>
        <ecNumber evidence="8">2.7.7.77</ecNumber>
    </recommendedName>
    <alternativeName>
        <fullName evidence="8">GTP:molybdopterin guanylyltransferase</fullName>
    </alternativeName>
    <alternativeName>
        <fullName evidence="8">Mo-MPT guanylyltransferase</fullName>
    </alternativeName>
    <alternativeName>
        <fullName evidence="8">Molybdopterin guanylyltransferase</fullName>
    </alternativeName>
    <alternativeName>
        <fullName evidence="8">Molybdopterin-guanine dinucleotide synthase</fullName>
        <shortName evidence="8">MGD synthase</shortName>
    </alternativeName>
</protein>
<gene>
    <name evidence="8 10" type="primary">mobA</name>
    <name evidence="10" type="ORF">F1188_12465</name>
</gene>
<sequence>MTTTALGILAGGAARRLGGADKALLPLGDGRPVLGHALDRLRPWPGPVVLVASGDPARFAPFDLPVVGDSVAEPEGGRAGPLAGILAVLEWVRDHAPDVEAAVTVPCDGPCLPRDLLARLRAAREVEGATIAMATSGGRVHPVVALWPVALAADLRRAVSQEGLRAVHAWTARYPVAVVDWPVAPVDPFLNINTPEELTRARAWTAAPS</sequence>
<comment type="subunit">
    <text evidence="8">Monomer.</text>
</comment>
<dbReference type="GO" id="GO:0005737">
    <property type="term" value="C:cytoplasm"/>
    <property type="evidence" value="ECO:0007669"/>
    <property type="project" value="UniProtKB-SubCell"/>
</dbReference>
<keyword evidence="1 8" id="KW-0963">Cytoplasm</keyword>
<keyword evidence="6 8" id="KW-0342">GTP-binding</keyword>
<evidence type="ECO:0000256" key="4">
    <source>
        <dbReference type="ARBA" id="ARBA00022741"/>
    </source>
</evidence>
<dbReference type="Pfam" id="PF12804">
    <property type="entry name" value="NTP_transf_3"/>
    <property type="match status" value="1"/>
</dbReference>
<dbReference type="GO" id="GO:0005525">
    <property type="term" value="F:GTP binding"/>
    <property type="evidence" value="ECO:0007669"/>
    <property type="project" value="UniProtKB-UniRule"/>
</dbReference>
<dbReference type="RefSeq" id="WP_150062762.1">
    <property type="nucleotide sequence ID" value="NZ_JACHII010000009.1"/>
</dbReference>
<dbReference type="EMBL" id="VWPJ01000011">
    <property type="protein sequence ID" value="KAA5605092.1"/>
    <property type="molecule type" value="Genomic_DNA"/>
</dbReference>
<dbReference type="NCBIfam" id="TIGR02665">
    <property type="entry name" value="molyb_mobA"/>
    <property type="match status" value="1"/>
</dbReference>
<comment type="caution">
    <text evidence="8">Lacks conserved residue(s) required for the propagation of feature annotation.</text>
</comment>
<feature type="binding site" evidence="8">
    <location>
        <position position="69"/>
    </location>
    <ligand>
        <name>GTP</name>
        <dbReference type="ChEBI" id="CHEBI:37565"/>
    </ligand>
</feature>
<comment type="cofactor">
    <cofactor evidence="8">
        <name>Mg(2+)</name>
        <dbReference type="ChEBI" id="CHEBI:18420"/>
    </cofactor>
</comment>
<evidence type="ECO:0000256" key="8">
    <source>
        <dbReference type="HAMAP-Rule" id="MF_00316"/>
    </source>
</evidence>
<dbReference type="AlphaFoldDB" id="A0A5M6IAB3"/>
<evidence type="ECO:0000256" key="3">
    <source>
        <dbReference type="ARBA" id="ARBA00022723"/>
    </source>
</evidence>
<evidence type="ECO:0000313" key="10">
    <source>
        <dbReference type="EMBL" id="KAA5605092.1"/>
    </source>
</evidence>
<organism evidence="10 11">
    <name type="scientific">Roseospira marina</name>
    <dbReference type="NCBI Taxonomy" id="140057"/>
    <lineage>
        <taxon>Bacteria</taxon>
        <taxon>Pseudomonadati</taxon>
        <taxon>Pseudomonadota</taxon>
        <taxon>Alphaproteobacteria</taxon>
        <taxon>Rhodospirillales</taxon>
        <taxon>Rhodospirillaceae</taxon>
        <taxon>Roseospira</taxon>
    </lineage>
</organism>
<dbReference type="PANTHER" id="PTHR19136">
    <property type="entry name" value="MOLYBDENUM COFACTOR GUANYLYLTRANSFERASE"/>
    <property type="match status" value="1"/>
</dbReference>
<dbReference type="OrthoDB" id="9788394at2"/>
<dbReference type="HAMAP" id="MF_00316">
    <property type="entry name" value="MobA"/>
    <property type="match status" value="1"/>
</dbReference>
<feature type="binding site" evidence="8">
    <location>
        <position position="108"/>
    </location>
    <ligand>
        <name>Mg(2+)</name>
        <dbReference type="ChEBI" id="CHEBI:18420"/>
    </ligand>
</feature>
<name>A0A5M6IAB3_9PROT</name>
<keyword evidence="2 8" id="KW-0808">Transferase</keyword>
<proteinExistence type="inferred from homology"/>
<evidence type="ECO:0000256" key="6">
    <source>
        <dbReference type="ARBA" id="ARBA00023134"/>
    </source>
</evidence>
<evidence type="ECO:0000259" key="9">
    <source>
        <dbReference type="Pfam" id="PF12804"/>
    </source>
</evidence>
<dbReference type="InterPro" id="IPR025877">
    <property type="entry name" value="MobA-like_NTP_Trfase"/>
</dbReference>
<comment type="caution">
    <text evidence="10">The sequence shown here is derived from an EMBL/GenBank/DDBJ whole genome shotgun (WGS) entry which is preliminary data.</text>
</comment>
<reference evidence="10 11" key="1">
    <citation type="submission" date="2019-09" db="EMBL/GenBank/DDBJ databases">
        <title>Genome sequence of Roseospira marina, one of the more divergent members of the non-sulfur purple photosynthetic bacterial family, the Rhodospirillaceae.</title>
        <authorList>
            <person name="Meyer T."/>
            <person name="Kyndt J."/>
        </authorList>
    </citation>
    <scope>NUCLEOTIDE SEQUENCE [LARGE SCALE GENOMIC DNA]</scope>
    <source>
        <strain evidence="10 11">DSM 15113</strain>
    </source>
</reference>
<dbReference type="CDD" id="cd02503">
    <property type="entry name" value="MobA"/>
    <property type="match status" value="1"/>
</dbReference>
<evidence type="ECO:0000256" key="5">
    <source>
        <dbReference type="ARBA" id="ARBA00022842"/>
    </source>
</evidence>
<evidence type="ECO:0000256" key="1">
    <source>
        <dbReference type="ARBA" id="ARBA00022490"/>
    </source>
</evidence>
<keyword evidence="4 8" id="KW-0547">Nucleotide-binding</keyword>
<comment type="catalytic activity">
    <reaction evidence="8">
        <text>Mo-molybdopterin + GTP + H(+) = Mo-molybdopterin guanine dinucleotide + diphosphate</text>
        <dbReference type="Rhea" id="RHEA:34243"/>
        <dbReference type="ChEBI" id="CHEBI:15378"/>
        <dbReference type="ChEBI" id="CHEBI:33019"/>
        <dbReference type="ChEBI" id="CHEBI:37565"/>
        <dbReference type="ChEBI" id="CHEBI:71302"/>
        <dbReference type="ChEBI" id="CHEBI:71310"/>
        <dbReference type="EC" id="2.7.7.77"/>
    </reaction>
</comment>
<evidence type="ECO:0000256" key="2">
    <source>
        <dbReference type="ARBA" id="ARBA00022679"/>
    </source>
</evidence>
<dbReference type="Proteomes" id="UP000324065">
    <property type="component" value="Unassembled WGS sequence"/>
</dbReference>
<dbReference type="GO" id="GO:1902758">
    <property type="term" value="P:bis(molybdopterin guanine dinucleotide)molybdenum biosynthetic process"/>
    <property type="evidence" value="ECO:0007669"/>
    <property type="project" value="TreeGrafter"/>
</dbReference>
<dbReference type="SUPFAM" id="SSF53448">
    <property type="entry name" value="Nucleotide-diphospho-sugar transferases"/>
    <property type="match status" value="1"/>
</dbReference>